<dbReference type="SUPFAM" id="SSF55120">
    <property type="entry name" value="Pseudouridine synthase"/>
    <property type="match status" value="1"/>
</dbReference>
<dbReference type="AlphaFoldDB" id="A0A542ZMN5"/>
<dbReference type="FunFam" id="3.30.70.580:FF:000001">
    <property type="entry name" value="tRNA pseudouridine synthase A"/>
    <property type="match status" value="1"/>
</dbReference>
<evidence type="ECO:0000256" key="5">
    <source>
        <dbReference type="PIRSR" id="PIRSR001430-1"/>
    </source>
</evidence>
<dbReference type="InterPro" id="IPR020097">
    <property type="entry name" value="PsdUridine_synth_TruA_a/b_dom"/>
</dbReference>
<dbReference type="PIRSF" id="PIRSF001430">
    <property type="entry name" value="tRNA_psdUrid_synth"/>
    <property type="match status" value="1"/>
</dbReference>
<dbReference type="InterPro" id="IPR020094">
    <property type="entry name" value="TruA/RsuA/RluB/E/F_N"/>
</dbReference>
<evidence type="ECO:0000313" key="10">
    <source>
        <dbReference type="Proteomes" id="UP000319514"/>
    </source>
</evidence>
<dbReference type="CDD" id="cd02570">
    <property type="entry name" value="PseudoU_synth_EcTruA"/>
    <property type="match status" value="1"/>
</dbReference>
<proteinExistence type="inferred from homology"/>
<gene>
    <name evidence="4" type="primary">truA</name>
    <name evidence="9" type="ORF">FB474_2978</name>
</gene>
<dbReference type="Pfam" id="PF01416">
    <property type="entry name" value="PseudoU_synth_1"/>
    <property type="match status" value="1"/>
</dbReference>
<feature type="active site" description="Nucleophile" evidence="4 5">
    <location>
        <position position="69"/>
    </location>
</feature>
<keyword evidence="3 4" id="KW-0413">Isomerase</keyword>
<dbReference type="PANTHER" id="PTHR11142">
    <property type="entry name" value="PSEUDOURIDYLATE SYNTHASE"/>
    <property type="match status" value="1"/>
</dbReference>
<keyword evidence="2 4" id="KW-0819">tRNA processing</keyword>
<dbReference type="Proteomes" id="UP000319514">
    <property type="component" value="Unassembled WGS sequence"/>
</dbReference>
<dbReference type="EMBL" id="VFOQ01000001">
    <property type="protein sequence ID" value="TQL61567.1"/>
    <property type="molecule type" value="Genomic_DNA"/>
</dbReference>
<evidence type="ECO:0000259" key="8">
    <source>
        <dbReference type="Pfam" id="PF01416"/>
    </source>
</evidence>
<comment type="similarity">
    <text evidence="1 4 7">Belongs to the tRNA pseudouridine synthase TruA family.</text>
</comment>
<evidence type="ECO:0000256" key="1">
    <source>
        <dbReference type="ARBA" id="ARBA00009375"/>
    </source>
</evidence>
<dbReference type="EC" id="5.4.99.12" evidence="4"/>
<feature type="binding site" evidence="4 6">
    <location>
        <position position="138"/>
    </location>
    <ligand>
        <name>substrate</name>
    </ligand>
</feature>
<evidence type="ECO:0000256" key="2">
    <source>
        <dbReference type="ARBA" id="ARBA00022694"/>
    </source>
</evidence>
<dbReference type="HAMAP" id="MF_00171">
    <property type="entry name" value="TruA"/>
    <property type="match status" value="1"/>
</dbReference>
<dbReference type="Gene3D" id="3.30.70.660">
    <property type="entry name" value="Pseudouridine synthase I, catalytic domain, C-terminal subdomain"/>
    <property type="match status" value="1"/>
</dbReference>
<dbReference type="Gene3D" id="3.30.70.580">
    <property type="entry name" value="Pseudouridine synthase I, catalytic domain, N-terminal subdomain"/>
    <property type="match status" value="1"/>
</dbReference>
<dbReference type="NCBIfam" id="TIGR00071">
    <property type="entry name" value="hisT_truA"/>
    <property type="match status" value="1"/>
</dbReference>
<dbReference type="InterPro" id="IPR020103">
    <property type="entry name" value="PsdUridine_synth_cat_dom_sf"/>
</dbReference>
<dbReference type="GO" id="GO:0160147">
    <property type="term" value="F:tRNA pseudouridine(38-40) synthase activity"/>
    <property type="evidence" value="ECO:0007669"/>
    <property type="project" value="UniProtKB-EC"/>
</dbReference>
<comment type="caution">
    <text evidence="4">Lacks conserved residue(s) required for the propagation of feature annotation.</text>
</comment>
<organism evidence="9 10">
    <name type="scientific">Oryzihumus leptocrescens</name>
    <dbReference type="NCBI Taxonomy" id="297536"/>
    <lineage>
        <taxon>Bacteria</taxon>
        <taxon>Bacillati</taxon>
        <taxon>Actinomycetota</taxon>
        <taxon>Actinomycetes</taxon>
        <taxon>Micrococcales</taxon>
        <taxon>Intrasporangiaceae</taxon>
        <taxon>Oryzihumus</taxon>
    </lineage>
</organism>
<sequence length="305" mass="33078">MNTDEPVVPAPGGGGLVRVRIDFAYDGTDFSGWAAQPGLRTVEQELSSALSTVLRAPEPVRLTVAGRTDAGVHARGQVCHADVDPEAFGRLPGRSARTPEQAAVTRLGGVLPPDVVVRRVSLAPEGFDARFSAVRRRYLYRLCDRPAQADPLRRRDTVTVRHELDVDAMHRAAQLLLGLKDFAAFCKKREGATTIRTLLDYAWTRDEDGTLLGRVEADAFCHSMVRSLVGAVLPVGEGRQPVEWPAQVLSAGRRDPRAVVMPPHGLSLEEVSYPPDAELAARAREARAVRTVDGDAQGAMAVQPR</sequence>
<dbReference type="GO" id="GO:0031119">
    <property type="term" value="P:tRNA pseudouridine synthesis"/>
    <property type="evidence" value="ECO:0007669"/>
    <property type="project" value="UniProtKB-UniRule"/>
</dbReference>
<name>A0A542ZMN5_9MICO</name>
<dbReference type="InterPro" id="IPR020095">
    <property type="entry name" value="PsdUridine_synth_TruA_C"/>
</dbReference>
<comment type="function">
    <text evidence="4">Formation of pseudouridine at positions 38, 39 and 40 in the anticodon stem and loop of transfer RNAs.</text>
</comment>
<keyword evidence="10" id="KW-1185">Reference proteome</keyword>
<dbReference type="GO" id="GO:0003723">
    <property type="term" value="F:RNA binding"/>
    <property type="evidence" value="ECO:0007669"/>
    <property type="project" value="InterPro"/>
</dbReference>
<dbReference type="RefSeq" id="WP_141789332.1">
    <property type="nucleotide sequence ID" value="NZ_BAAAKX010000001.1"/>
</dbReference>
<dbReference type="InterPro" id="IPR001406">
    <property type="entry name" value="PsdUridine_synth_TruA"/>
</dbReference>
<dbReference type="OrthoDB" id="9811823at2"/>
<protein>
    <recommendedName>
        <fullName evidence="4">tRNA pseudouridine synthase A</fullName>
        <ecNumber evidence="4">5.4.99.12</ecNumber>
    </recommendedName>
    <alternativeName>
        <fullName evidence="4">tRNA pseudouridine(38-40) synthase</fullName>
    </alternativeName>
    <alternativeName>
        <fullName evidence="4">tRNA pseudouridylate synthase I</fullName>
    </alternativeName>
    <alternativeName>
        <fullName evidence="4">tRNA-uridine isomerase I</fullName>
    </alternativeName>
</protein>
<evidence type="ECO:0000256" key="4">
    <source>
        <dbReference type="HAMAP-Rule" id="MF_00171"/>
    </source>
</evidence>
<feature type="domain" description="Pseudouridine synthase I TruA alpha/beta" evidence="8">
    <location>
        <begin position="172"/>
        <end position="274"/>
    </location>
</feature>
<comment type="caution">
    <text evidence="9">The sequence shown here is derived from an EMBL/GenBank/DDBJ whole genome shotgun (WGS) entry which is preliminary data.</text>
</comment>
<comment type="subunit">
    <text evidence="4">Homodimer.</text>
</comment>
<dbReference type="PANTHER" id="PTHR11142:SF0">
    <property type="entry name" value="TRNA PSEUDOURIDINE SYNTHASE-LIKE 1"/>
    <property type="match status" value="1"/>
</dbReference>
<evidence type="ECO:0000256" key="6">
    <source>
        <dbReference type="PIRSR" id="PIRSR001430-2"/>
    </source>
</evidence>
<evidence type="ECO:0000256" key="7">
    <source>
        <dbReference type="RuleBase" id="RU003792"/>
    </source>
</evidence>
<accession>A0A542ZMN5</accession>
<comment type="catalytic activity">
    <reaction evidence="4 7">
        <text>uridine(38/39/40) in tRNA = pseudouridine(38/39/40) in tRNA</text>
        <dbReference type="Rhea" id="RHEA:22376"/>
        <dbReference type="Rhea" id="RHEA-COMP:10085"/>
        <dbReference type="Rhea" id="RHEA-COMP:10087"/>
        <dbReference type="ChEBI" id="CHEBI:65314"/>
        <dbReference type="ChEBI" id="CHEBI:65315"/>
        <dbReference type="EC" id="5.4.99.12"/>
    </reaction>
</comment>
<evidence type="ECO:0000256" key="3">
    <source>
        <dbReference type="ARBA" id="ARBA00023235"/>
    </source>
</evidence>
<dbReference type="FunFam" id="3.30.70.660:FF:000003">
    <property type="entry name" value="tRNA pseudouridine synthase A"/>
    <property type="match status" value="1"/>
</dbReference>
<evidence type="ECO:0000313" key="9">
    <source>
        <dbReference type="EMBL" id="TQL61567.1"/>
    </source>
</evidence>
<reference evidence="9 10" key="1">
    <citation type="submission" date="2019-06" db="EMBL/GenBank/DDBJ databases">
        <title>Sequencing the genomes of 1000 actinobacteria strains.</title>
        <authorList>
            <person name="Klenk H.-P."/>
        </authorList>
    </citation>
    <scope>NUCLEOTIDE SEQUENCE [LARGE SCALE GENOMIC DNA]</scope>
    <source>
        <strain evidence="9 10">DSM 18082</strain>
    </source>
</reference>